<comment type="subcellular location">
    <subcellularLocation>
        <location evidence="1">Cell membrane</location>
        <topology evidence="1">Multi-pass membrane protein</topology>
    </subcellularLocation>
</comment>
<evidence type="ECO:0000259" key="8">
    <source>
        <dbReference type="PROSITE" id="PS50885"/>
    </source>
</evidence>
<dbReference type="PANTHER" id="PTHR34220">
    <property type="entry name" value="SENSOR HISTIDINE KINASE YPDA"/>
    <property type="match status" value="1"/>
</dbReference>
<keyword evidence="7" id="KW-0812">Transmembrane</keyword>
<dbReference type="InterPro" id="IPR036890">
    <property type="entry name" value="HATPase_C_sf"/>
</dbReference>
<dbReference type="PANTHER" id="PTHR34220:SF7">
    <property type="entry name" value="SENSOR HISTIDINE KINASE YPDA"/>
    <property type="match status" value="1"/>
</dbReference>
<dbReference type="Pfam" id="PF02518">
    <property type="entry name" value="HATPase_c"/>
    <property type="match status" value="1"/>
</dbReference>
<evidence type="ECO:0000313" key="10">
    <source>
        <dbReference type="Proteomes" id="UP000247476"/>
    </source>
</evidence>
<keyword evidence="10" id="KW-1185">Reference proteome</keyword>
<dbReference type="InterPro" id="IPR003594">
    <property type="entry name" value="HATPase_dom"/>
</dbReference>
<dbReference type="InterPro" id="IPR050640">
    <property type="entry name" value="Bact_2-comp_sensor_kinase"/>
</dbReference>
<reference evidence="9 10" key="1">
    <citation type="submission" date="2018-05" db="EMBL/GenBank/DDBJ databases">
        <title>Paenibacillus flagellatus sp. nov., isolated from selenium mineral soil.</title>
        <authorList>
            <person name="Dai X."/>
        </authorList>
    </citation>
    <scope>NUCLEOTIDE SEQUENCE [LARGE SCALE GENOMIC DNA]</scope>
    <source>
        <strain evidence="9 10">DXL2</strain>
    </source>
</reference>
<keyword evidence="2" id="KW-1003">Cell membrane</keyword>
<keyword evidence="7" id="KW-1133">Transmembrane helix</keyword>
<dbReference type="SUPFAM" id="SSF158472">
    <property type="entry name" value="HAMP domain-like"/>
    <property type="match status" value="1"/>
</dbReference>
<comment type="caution">
    <text evidence="9">The sequence shown here is derived from an EMBL/GenBank/DDBJ whole genome shotgun (WGS) entry which is preliminary data.</text>
</comment>
<dbReference type="PROSITE" id="PS50885">
    <property type="entry name" value="HAMP"/>
    <property type="match status" value="1"/>
</dbReference>
<dbReference type="Proteomes" id="UP000247476">
    <property type="component" value="Unassembled WGS sequence"/>
</dbReference>
<evidence type="ECO:0000256" key="7">
    <source>
        <dbReference type="SAM" id="Phobius"/>
    </source>
</evidence>
<keyword evidence="3" id="KW-0597">Phosphoprotein</keyword>
<keyword evidence="5 9" id="KW-0418">Kinase</keyword>
<dbReference type="EMBL" id="QJVJ01000003">
    <property type="protein sequence ID" value="PYI55475.1"/>
    <property type="molecule type" value="Genomic_DNA"/>
</dbReference>
<feature type="domain" description="HAMP" evidence="8">
    <location>
        <begin position="314"/>
        <end position="366"/>
    </location>
</feature>
<proteinExistence type="predicted"/>
<dbReference type="OrthoDB" id="9776552at2"/>
<dbReference type="InterPro" id="IPR010559">
    <property type="entry name" value="Sig_transdc_His_kin_internal"/>
</dbReference>
<dbReference type="GO" id="GO:0000155">
    <property type="term" value="F:phosphorelay sensor kinase activity"/>
    <property type="evidence" value="ECO:0007669"/>
    <property type="project" value="InterPro"/>
</dbReference>
<dbReference type="Gene3D" id="3.30.565.10">
    <property type="entry name" value="Histidine kinase-like ATPase, C-terminal domain"/>
    <property type="match status" value="1"/>
</dbReference>
<dbReference type="CDD" id="cd06225">
    <property type="entry name" value="HAMP"/>
    <property type="match status" value="1"/>
</dbReference>
<dbReference type="GO" id="GO:0005886">
    <property type="term" value="C:plasma membrane"/>
    <property type="evidence" value="ECO:0007669"/>
    <property type="project" value="UniProtKB-SubCell"/>
</dbReference>
<gene>
    <name evidence="9" type="ORF">DLM86_06995</name>
</gene>
<dbReference type="RefSeq" id="WP_110839277.1">
    <property type="nucleotide sequence ID" value="NZ_QJVJ01000003.1"/>
</dbReference>
<accession>A0A2V5K7P5</accession>
<keyword evidence="6 7" id="KW-0472">Membrane</keyword>
<keyword evidence="4" id="KW-0808">Transferase</keyword>
<dbReference type="Gene3D" id="3.30.450.20">
    <property type="entry name" value="PAS domain"/>
    <property type="match status" value="2"/>
</dbReference>
<evidence type="ECO:0000313" key="9">
    <source>
        <dbReference type="EMBL" id="PYI55475.1"/>
    </source>
</evidence>
<evidence type="ECO:0000256" key="5">
    <source>
        <dbReference type="ARBA" id="ARBA00022777"/>
    </source>
</evidence>
<dbReference type="SMART" id="SM00304">
    <property type="entry name" value="HAMP"/>
    <property type="match status" value="1"/>
</dbReference>
<dbReference type="InterPro" id="IPR003660">
    <property type="entry name" value="HAMP_dom"/>
</dbReference>
<evidence type="ECO:0000256" key="3">
    <source>
        <dbReference type="ARBA" id="ARBA00022553"/>
    </source>
</evidence>
<dbReference type="SUPFAM" id="SSF55874">
    <property type="entry name" value="ATPase domain of HSP90 chaperone/DNA topoisomerase II/histidine kinase"/>
    <property type="match status" value="1"/>
</dbReference>
<dbReference type="Pfam" id="PF06580">
    <property type="entry name" value="His_kinase"/>
    <property type="match status" value="1"/>
</dbReference>
<organism evidence="9 10">
    <name type="scientific">Paenibacillus flagellatus</name>
    <dbReference type="NCBI Taxonomy" id="2211139"/>
    <lineage>
        <taxon>Bacteria</taxon>
        <taxon>Bacillati</taxon>
        <taxon>Bacillota</taxon>
        <taxon>Bacilli</taxon>
        <taxon>Bacillales</taxon>
        <taxon>Paenibacillaceae</taxon>
        <taxon>Paenibacillus</taxon>
    </lineage>
</organism>
<dbReference type="Pfam" id="PF00672">
    <property type="entry name" value="HAMP"/>
    <property type="match status" value="1"/>
</dbReference>
<protein>
    <submittedName>
        <fullName evidence="9">Two-component sensor histidine kinase</fullName>
    </submittedName>
</protein>
<evidence type="ECO:0000256" key="1">
    <source>
        <dbReference type="ARBA" id="ARBA00004651"/>
    </source>
</evidence>
<evidence type="ECO:0000256" key="2">
    <source>
        <dbReference type="ARBA" id="ARBA00022475"/>
    </source>
</evidence>
<evidence type="ECO:0000256" key="6">
    <source>
        <dbReference type="ARBA" id="ARBA00023136"/>
    </source>
</evidence>
<evidence type="ECO:0000256" key="4">
    <source>
        <dbReference type="ARBA" id="ARBA00022679"/>
    </source>
</evidence>
<dbReference type="AlphaFoldDB" id="A0A2V5K7P5"/>
<feature type="transmembrane region" description="Helical" evidence="7">
    <location>
        <begin position="297"/>
        <end position="321"/>
    </location>
</feature>
<sequence>MRFFSLKWKSTAIFILLVTLPTLMVGNFVLSEYDRILRRQFADSMDKNLNTVEMNLSEKIKTVEDISDYMIYKDIFREFMTTPQSPETLKRIGDIKKEIEGFVTFQLMSKKDIKSISIRGFGGNVYDLGEPVAGEEGRWTNEANGRKGAPVWSDAYPIHSGWSGDKRVLSMFRVINSYDDGYTPLGMVTIRLDEADIAHLLEVAVPPELGTAFLLRKDGRVLLDRDAANVGRPYPDAGLTERLGSAANAPFRYESGGESYLVFARSMKATGWSVVAMIPEGSIVGQTQHVKSTLRTLLIVMLLLGLIALVGFEFAIIRPILELRKETHRLKKGDFTARVEVRSRDEIGELGRQFNHMVQTIKELIDNKYKLEIRQRESELKMLQQQMAPHFLYNTLDMIRWTARLEKAMETSRMIELLSRFFRTGLDRASTWTSLEHELEFVRSYLDLQQKRLGDKLTYTIYMEASLEAAVVLKKIVQPLVENSVKHGFTPRRGGSVNVRCFREGNDLRIEVYDSGSGFAPETVDRLRHMFATGKAADDLLGHALCNIHERLSIVYGQGYGVTLIENRGAGAGVRLTMPLTFPLPSGGTPEEERVS</sequence>
<name>A0A2V5K7P5_9BACL</name>
<dbReference type="Gene3D" id="6.10.340.10">
    <property type="match status" value="1"/>
</dbReference>